<dbReference type="SUPFAM" id="SSF140566">
    <property type="entry name" value="FlgN-like"/>
    <property type="match status" value="1"/>
</dbReference>
<dbReference type="Gene3D" id="1.20.58.300">
    <property type="entry name" value="FlgN-like"/>
    <property type="match status" value="1"/>
</dbReference>
<organism evidence="4 5">
    <name type="scientific">Vibrio sagamiensis NBRC 104589</name>
    <dbReference type="NCBI Taxonomy" id="1219064"/>
    <lineage>
        <taxon>Bacteria</taxon>
        <taxon>Pseudomonadati</taxon>
        <taxon>Pseudomonadota</taxon>
        <taxon>Gammaproteobacteria</taxon>
        <taxon>Vibrionales</taxon>
        <taxon>Vibrionaceae</taxon>
        <taxon>Vibrio</taxon>
    </lineage>
</organism>
<name>A0A511QD53_9VIBR</name>
<dbReference type="Proteomes" id="UP000321922">
    <property type="component" value="Unassembled WGS sequence"/>
</dbReference>
<dbReference type="InterPro" id="IPR007809">
    <property type="entry name" value="FlgN-like"/>
</dbReference>
<evidence type="ECO:0000313" key="4">
    <source>
        <dbReference type="EMBL" id="GEM75231.1"/>
    </source>
</evidence>
<comment type="similarity">
    <text evidence="2">Belongs to the FlgN family.</text>
</comment>
<comment type="caution">
    <text evidence="4">The sequence shown here is derived from an EMBL/GenBank/DDBJ whole genome shotgun (WGS) entry which is preliminary data.</text>
</comment>
<sequence length="145" mass="16719">MTHSSSRIIQHFLRSIAKDIRLYQELLVTLQRQKKLYFSFESQYLEKNIQEQVILLNRLNQSAKERKEWMSSIGVPLNEQGVSKIFDALPPTIATPARKQWAVLHALIKQCKSENISNGTTAAAFQEIAAQFFHPAAHTYEEQTF</sequence>
<evidence type="ECO:0000313" key="5">
    <source>
        <dbReference type="Proteomes" id="UP000321922"/>
    </source>
</evidence>
<dbReference type="GO" id="GO:0044780">
    <property type="term" value="P:bacterial-type flagellum assembly"/>
    <property type="evidence" value="ECO:0007669"/>
    <property type="project" value="InterPro"/>
</dbReference>
<dbReference type="RefSeq" id="WP_039979651.1">
    <property type="nucleotide sequence ID" value="NZ_BAOJ01000019.1"/>
</dbReference>
<evidence type="ECO:0000256" key="2">
    <source>
        <dbReference type="ARBA" id="ARBA00007703"/>
    </source>
</evidence>
<keyword evidence="3" id="KW-1005">Bacterial flagellum biogenesis</keyword>
<evidence type="ECO:0000256" key="3">
    <source>
        <dbReference type="ARBA" id="ARBA00022795"/>
    </source>
</evidence>
<evidence type="ECO:0008006" key="6">
    <source>
        <dbReference type="Google" id="ProtNLM"/>
    </source>
</evidence>
<protein>
    <recommendedName>
        <fullName evidence="6">Flagellar protein FlgN</fullName>
    </recommendedName>
</protein>
<dbReference type="OrthoDB" id="5874663at2"/>
<dbReference type="InterPro" id="IPR036679">
    <property type="entry name" value="FlgN-like_sf"/>
</dbReference>
<keyword evidence="5" id="KW-1185">Reference proteome</keyword>
<comment type="function">
    <text evidence="1">Required for the efficient initiation of filament assembly.</text>
</comment>
<dbReference type="AlphaFoldDB" id="A0A511QD53"/>
<gene>
    <name evidence="4" type="ORF">VSA01S_13430</name>
</gene>
<accession>A0A511QD53</accession>
<proteinExistence type="inferred from homology"/>
<dbReference type="EMBL" id="BJXJ01000010">
    <property type="protein sequence ID" value="GEM75231.1"/>
    <property type="molecule type" value="Genomic_DNA"/>
</dbReference>
<evidence type="ECO:0000256" key="1">
    <source>
        <dbReference type="ARBA" id="ARBA00002397"/>
    </source>
</evidence>
<dbReference type="Pfam" id="PF05130">
    <property type="entry name" value="FlgN"/>
    <property type="match status" value="1"/>
</dbReference>
<reference evidence="4 5" key="1">
    <citation type="submission" date="2019-07" db="EMBL/GenBank/DDBJ databases">
        <title>Whole genome shotgun sequence of Vibrio sagamiensis NBRC 104589.</title>
        <authorList>
            <person name="Hosoyama A."/>
            <person name="Uohara A."/>
            <person name="Ohji S."/>
            <person name="Ichikawa N."/>
        </authorList>
    </citation>
    <scope>NUCLEOTIDE SEQUENCE [LARGE SCALE GENOMIC DNA]</scope>
    <source>
        <strain evidence="4 5">NBRC 104589</strain>
    </source>
</reference>